<dbReference type="AlphaFoldDB" id="M2R5W7"/>
<organism evidence="1 2">
    <name type="scientific">Ceriporiopsis subvermispora (strain B)</name>
    <name type="common">White-rot fungus</name>
    <name type="synonym">Gelatoporia subvermispora</name>
    <dbReference type="NCBI Taxonomy" id="914234"/>
    <lineage>
        <taxon>Eukaryota</taxon>
        <taxon>Fungi</taxon>
        <taxon>Dikarya</taxon>
        <taxon>Basidiomycota</taxon>
        <taxon>Agaricomycotina</taxon>
        <taxon>Agaricomycetes</taxon>
        <taxon>Polyporales</taxon>
        <taxon>Gelatoporiaceae</taxon>
        <taxon>Gelatoporia</taxon>
    </lineage>
</organism>
<dbReference type="HOGENOM" id="CLU_1547353_0_0_1"/>
<protein>
    <submittedName>
        <fullName evidence="1">Uncharacterized protein</fullName>
    </submittedName>
</protein>
<gene>
    <name evidence="1" type="ORF">CERSUDRAFT_92437</name>
</gene>
<dbReference type="Proteomes" id="UP000016930">
    <property type="component" value="Unassembled WGS sequence"/>
</dbReference>
<name>M2R5W7_CERS8</name>
<evidence type="ECO:0000313" key="1">
    <source>
        <dbReference type="EMBL" id="EMD39950.1"/>
    </source>
</evidence>
<keyword evidence="2" id="KW-1185">Reference proteome</keyword>
<dbReference type="EMBL" id="KB445793">
    <property type="protein sequence ID" value="EMD39950.1"/>
    <property type="molecule type" value="Genomic_DNA"/>
</dbReference>
<reference evidence="1 2" key="1">
    <citation type="journal article" date="2012" name="Proc. Natl. Acad. Sci. U.S.A.">
        <title>Comparative genomics of Ceriporiopsis subvermispora and Phanerochaete chrysosporium provide insight into selective ligninolysis.</title>
        <authorList>
            <person name="Fernandez-Fueyo E."/>
            <person name="Ruiz-Duenas F.J."/>
            <person name="Ferreira P."/>
            <person name="Floudas D."/>
            <person name="Hibbett D.S."/>
            <person name="Canessa P."/>
            <person name="Larrondo L.F."/>
            <person name="James T.Y."/>
            <person name="Seelenfreund D."/>
            <person name="Lobos S."/>
            <person name="Polanco R."/>
            <person name="Tello M."/>
            <person name="Honda Y."/>
            <person name="Watanabe T."/>
            <person name="Watanabe T."/>
            <person name="Ryu J.S."/>
            <person name="Kubicek C.P."/>
            <person name="Schmoll M."/>
            <person name="Gaskell J."/>
            <person name="Hammel K.E."/>
            <person name="St John F.J."/>
            <person name="Vanden Wymelenberg A."/>
            <person name="Sabat G."/>
            <person name="Splinter BonDurant S."/>
            <person name="Syed K."/>
            <person name="Yadav J.S."/>
            <person name="Doddapaneni H."/>
            <person name="Subramanian V."/>
            <person name="Lavin J.L."/>
            <person name="Oguiza J.A."/>
            <person name="Perez G."/>
            <person name="Pisabarro A.G."/>
            <person name="Ramirez L."/>
            <person name="Santoyo F."/>
            <person name="Master E."/>
            <person name="Coutinho P.M."/>
            <person name="Henrissat B."/>
            <person name="Lombard V."/>
            <person name="Magnuson J.K."/>
            <person name="Kuees U."/>
            <person name="Hori C."/>
            <person name="Igarashi K."/>
            <person name="Samejima M."/>
            <person name="Held B.W."/>
            <person name="Barry K.W."/>
            <person name="LaButti K.M."/>
            <person name="Lapidus A."/>
            <person name="Lindquist E.A."/>
            <person name="Lucas S.M."/>
            <person name="Riley R."/>
            <person name="Salamov A.A."/>
            <person name="Hoffmeister D."/>
            <person name="Schwenk D."/>
            <person name="Hadar Y."/>
            <person name="Yarden O."/>
            <person name="de Vries R.P."/>
            <person name="Wiebenga A."/>
            <person name="Stenlid J."/>
            <person name="Eastwood D."/>
            <person name="Grigoriev I.V."/>
            <person name="Berka R.M."/>
            <person name="Blanchette R.A."/>
            <person name="Kersten P."/>
            <person name="Martinez A.T."/>
            <person name="Vicuna R."/>
            <person name="Cullen D."/>
        </authorList>
    </citation>
    <scope>NUCLEOTIDE SEQUENCE [LARGE SCALE GENOMIC DNA]</scope>
    <source>
        <strain evidence="1 2">B</strain>
    </source>
</reference>
<accession>M2R5W7</accession>
<evidence type="ECO:0000313" key="2">
    <source>
        <dbReference type="Proteomes" id="UP000016930"/>
    </source>
</evidence>
<sequence>MSPSQVPALRIAFALPPMRCALFTGSAGWADGTCAHSVLLLKSAARRRQYPRLKRDDTQPPRTTRKIRDTPLCVLVCSAQHGFEQVQPPRALRDTTPGPSASPTYWRPECVHGPAGVTRASTGSCILAYRLDKDASLVETVGLELRTGPRQRGKAHRMRLHAHNQGPILVRCC</sequence>
<proteinExistence type="predicted"/>